<keyword evidence="2 6" id="KW-0812">Transmembrane</keyword>
<dbReference type="GO" id="GO:0004930">
    <property type="term" value="F:G protein-coupled receptor activity"/>
    <property type="evidence" value="ECO:0007669"/>
    <property type="project" value="InterPro"/>
</dbReference>
<feature type="domain" description="G-protein coupled receptors family 1 profile" evidence="7">
    <location>
        <begin position="130"/>
        <end position="540"/>
    </location>
</feature>
<dbReference type="InterPro" id="IPR017452">
    <property type="entry name" value="GPCR_Rhodpsn_7TM"/>
</dbReference>
<dbReference type="EMBL" id="DF142845">
    <property type="protein sequence ID" value="GAA47586.1"/>
    <property type="molecule type" value="Genomic_DNA"/>
</dbReference>
<feature type="transmembrane region" description="Helical" evidence="6">
    <location>
        <begin position="266"/>
        <end position="286"/>
    </location>
</feature>
<dbReference type="PANTHER" id="PTHR47023">
    <property type="entry name" value="SEX PEPTIDE RECEPTOR"/>
    <property type="match status" value="1"/>
</dbReference>
<dbReference type="InterPro" id="IPR000276">
    <property type="entry name" value="GPCR_Rhodpsn"/>
</dbReference>
<feature type="transmembrane region" description="Helical" evidence="6">
    <location>
        <begin position="115"/>
        <end position="139"/>
    </location>
</feature>
<evidence type="ECO:0000256" key="3">
    <source>
        <dbReference type="ARBA" id="ARBA00022989"/>
    </source>
</evidence>
<feature type="compositionally biased region" description="Basic and acidic residues" evidence="5">
    <location>
        <begin position="653"/>
        <end position="668"/>
    </location>
</feature>
<keyword evidence="4 6" id="KW-0472">Membrane</keyword>
<evidence type="ECO:0000256" key="6">
    <source>
        <dbReference type="SAM" id="Phobius"/>
    </source>
</evidence>
<dbReference type="PROSITE" id="PS50262">
    <property type="entry name" value="G_PROTEIN_RECEP_F1_2"/>
    <property type="match status" value="1"/>
</dbReference>
<dbReference type="InterPro" id="IPR053071">
    <property type="entry name" value="GPCR1-related_rcpt"/>
</dbReference>
<feature type="transmembrane region" description="Helical" evidence="6">
    <location>
        <begin position="350"/>
        <end position="369"/>
    </location>
</feature>
<feature type="transmembrane region" description="Helical" evidence="6">
    <location>
        <begin position="518"/>
        <end position="541"/>
    </location>
</feature>
<dbReference type="GO" id="GO:0016020">
    <property type="term" value="C:membrane"/>
    <property type="evidence" value="ECO:0007669"/>
    <property type="project" value="UniProtKB-SubCell"/>
</dbReference>
<comment type="subcellular location">
    <subcellularLocation>
        <location evidence="1">Membrane</location>
    </subcellularLocation>
</comment>
<feature type="transmembrane region" description="Helical" evidence="6">
    <location>
        <begin position="232"/>
        <end position="254"/>
    </location>
</feature>
<organism evidence="8 9">
    <name type="scientific">Clonorchis sinensis</name>
    <name type="common">Chinese liver fluke</name>
    <dbReference type="NCBI Taxonomy" id="79923"/>
    <lineage>
        <taxon>Eukaryota</taxon>
        <taxon>Metazoa</taxon>
        <taxon>Spiralia</taxon>
        <taxon>Lophotrochozoa</taxon>
        <taxon>Platyhelminthes</taxon>
        <taxon>Trematoda</taxon>
        <taxon>Digenea</taxon>
        <taxon>Opisthorchiida</taxon>
        <taxon>Opisthorchiata</taxon>
        <taxon>Opisthorchiidae</taxon>
        <taxon>Clonorchis</taxon>
    </lineage>
</organism>
<protein>
    <submittedName>
        <fullName evidence="8">Rhodopsin-like orphan GPCR</fullName>
    </submittedName>
</protein>
<dbReference type="PRINTS" id="PR00237">
    <property type="entry name" value="GPCRRHODOPSN"/>
</dbReference>
<keyword evidence="3 6" id="KW-1133">Transmembrane helix</keyword>
<accession>G7Y3Q0</accession>
<dbReference type="AlphaFoldDB" id="G7Y3Q0"/>
<evidence type="ECO:0000256" key="1">
    <source>
        <dbReference type="ARBA" id="ARBA00004370"/>
    </source>
</evidence>
<sequence length="697" mass="79052">MCPVFEQHSNVNVSRDCHLHNYSDRISTSTSILSQQSAETLFYVFYDTVGRKLADSIISKHRTSPNESWMDINTHIDFHPAEPNLRFVADAWLMDVCGAYPQPSSYHNDWFKKLVIHYLLPVITILVLVTNIIVCCVFARQRVQSPVYAILLAIGCTELLNSLLPLPMYLAESLTGRNVWWEDLPSIAEQVRIQSDNLTNWWHLPSQSMYRTSSNLMASQISSWTTVTLPTITYTISVFLTVLLALQRLVYVSWPLKAMNMCSLTCSRIAIVAVALLGILLHAVIIHSKFITVHPVVVHVPQPTTFGPPETFVMELECLVRIYSQLPRIVLKCNTCGLTCMIVYIWARTFVIHIIPCCSLCVITARLVVAMREAAKRRARLQSCAATVYGRHEDVSKIHSEQVSRVLENCRDPEEPDRHCTASKMLCVNKRPVNYRSRLAGSPTNVAKMLVAILIKFLLAHIPEAVVIMSYSLWRIYNTHLVESTKSPDEAQFESLLVHNRSIDSHPTDQPLSTDQQWYRLITICNLIVLISNQLNFLIYWQTSTDFRNSFKQLCSWQLNCFQNVGQNGIRDPSFKTRVPKPKPTPIKRRQQVVNSDKCAGGSNNLNVIIFPPSDSELCGDDGRFATFIAIRNRTVPFHEPVSKANLPSFSDLDNHDVSLPDEKREVNDPEEIDVTPRYSLLDGDDSDSINVHISSV</sequence>
<evidence type="ECO:0000259" key="7">
    <source>
        <dbReference type="PROSITE" id="PS50262"/>
    </source>
</evidence>
<feature type="transmembrane region" description="Helical" evidence="6">
    <location>
        <begin position="446"/>
        <end position="474"/>
    </location>
</feature>
<evidence type="ECO:0000256" key="4">
    <source>
        <dbReference type="ARBA" id="ARBA00023136"/>
    </source>
</evidence>
<dbReference type="Gene3D" id="1.20.1070.10">
    <property type="entry name" value="Rhodopsin 7-helix transmembrane proteins"/>
    <property type="match status" value="1"/>
</dbReference>
<evidence type="ECO:0000256" key="5">
    <source>
        <dbReference type="SAM" id="MobiDB-lite"/>
    </source>
</evidence>
<evidence type="ECO:0000256" key="2">
    <source>
        <dbReference type="ARBA" id="ARBA00022692"/>
    </source>
</evidence>
<name>G7Y3Q0_CLOSI</name>
<feature type="region of interest" description="Disordered" evidence="5">
    <location>
        <begin position="650"/>
        <end position="673"/>
    </location>
</feature>
<evidence type="ECO:0000313" key="8">
    <source>
        <dbReference type="EMBL" id="GAA47586.1"/>
    </source>
</evidence>
<dbReference type="PANTHER" id="PTHR47023:SF1">
    <property type="entry name" value="SEX PEPTIDE RECEPTOR"/>
    <property type="match status" value="1"/>
</dbReference>
<reference evidence="8" key="1">
    <citation type="journal article" date="2011" name="Genome Biol.">
        <title>The draft genome of the carcinogenic human liver fluke Clonorchis sinensis.</title>
        <authorList>
            <person name="Wang X."/>
            <person name="Chen W."/>
            <person name="Huang Y."/>
            <person name="Sun J."/>
            <person name="Men J."/>
            <person name="Liu H."/>
            <person name="Luo F."/>
            <person name="Guo L."/>
            <person name="Lv X."/>
            <person name="Deng C."/>
            <person name="Zhou C."/>
            <person name="Fan Y."/>
            <person name="Li X."/>
            <person name="Huang L."/>
            <person name="Hu Y."/>
            <person name="Liang C."/>
            <person name="Hu X."/>
            <person name="Xu J."/>
            <person name="Yu X."/>
        </authorList>
    </citation>
    <scope>NUCLEOTIDE SEQUENCE [LARGE SCALE GENOMIC DNA]</scope>
    <source>
        <strain evidence="8">Henan</strain>
    </source>
</reference>
<gene>
    <name evidence="8" type="ORF">CLF_100550</name>
</gene>
<reference key="2">
    <citation type="submission" date="2011-10" db="EMBL/GenBank/DDBJ databases">
        <title>The genome and transcriptome sequence of Clonorchis sinensis provide insights into the carcinogenic liver fluke.</title>
        <authorList>
            <person name="Wang X."/>
            <person name="Huang Y."/>
            <person name="Chen W."/>
            <person name="Liu H."/>
            <person name="Guo L."/>
            <person name="Chen Y."/>
            <person name="Luo F."/>
            <person name="Zhou W."/>
            <person name="Sun J."/>
            <person name="Mao Q."/>
            <person name="Liang P."/>
            <person name="Zhou C."/>
            <person name="Tian Y."/>
            <person name="Men J."/>
            <person name="Lv X."/>
            <person name="Huang L."/>
            <person name="Zhou J."/>
            <person name="Hu Y."/>
            <person name="Li R."/>
            <person name="Zhang F."/>
            <person name="Lei H."/>
            <person name="Li X."/>
            <person name="Hu X."/>
            <person name="Liang C."/>
            <person name="Xu J."/>
            <person name="Wu Z."/>
            <person name="Yu X."/>
        </authorList>
    </citation>
    <scope>NUCLEOTIDE SEQUENCE</scope>
    <source>
        <strain>Henan</strain>
    </source>
</reference>
<dbReference type="SUPFAM" id="SSF81321">
    <property type="entry name" value="Family A G protein-coupled receptor-like"/>
    <property type="match status" value="1"/>
</dbReference>
<feature type="transmembrane region" description="Helical" evidence="6">
    <location>
        <begin position="146"/>
        <end position="164"/>
    </location>
</feature>
<keyword evidence="9" id="KW-1185">Reference proteome</keyword>
<proteinExistence type="predicted"/>
<evidence type="ECO:0000313" key="9">
    <source>
        <dbReference type="Proteomes" id="UP000008909"/>
    </source>
</evidence>
<dbReference type="Proteomes" id="UP000008909">
    <property type="component" value="Unassembled WGS sequence"/>
</dbReference>